<evidence type="ECO:0000256" key="1">
    <source>
        <dbReference type="SAM" id="Phobius"/>
    </source>
</evidence>
<name>A0A516GHQ5_9LACT</name>
<dbReference type="PANTHER" id="PTHR21666:SF270">
    <property type="entry name" value="MUREIN HYDROLASE ACTIVATOR ENVC"/>
    <property type="match status" value="1"/>
</dbReference>
<dbReference type="InterPro" id="IPR016047">
    <property type="entry name" value="M23ase_b-sheet_dom"/>
</dbReference>
<keyword evidence="1" id="KW-0812">Transmembrane</keyword>
<keyword evidence="1" id="KW-0472">Membrane</keyword>
<dbReference type="PANTHER" id="PTHR21666">
    <property type="entry name" value="PEPTIDASE-RELATED"/>
    <property type="match status" value="1"/>
</dbReference>
<dbReference type="SUPFAM" id="SSF51261">
    <property type="entry name" value="Duplicated hybrid motif"/>
    <property type="match status" value="1"/>
</dbReference>
<gene>
    <name evidence="4" type="ORF">FNV33_02990</name>
</gene>
<dbReference type="CDD" id="cd16891">
    <property type="entry name" value="CwlT-like"/>
    <property type="match status" value="1"/>
</dbReference>
<feature type="transmembrane region" description="Helical" evidence="1">
    <location>
        <begin position="39"/>
        <end position="60"/>
    </location>
</feature>
<dbReference type="RefSeq" id="WP_143333226.1">
    <property type="nucleotide sequence ID" value="NZ_CP041626.1"/>
</dbReference>
<reference evidence="4 5" key="1">
    <citation type="submission" date="2019-07" db="EMBL/GenBank/DDBJ databases">
        <title>Genome assembly of a nasal isolate of Dolosigranulum pigrum from a chronic sinusitis patient.</title>
        <authorList>
            <person name="Baig S."/>
            <person name="Overballe-Petersen S."/>
            <person name="Kaspar U."/>
            <person name="Rendboe A."/>
            <person name="de Man T."/>
            <person name="Liu C."/>
            <person name="Price L.B."/>
            <person name="Stegger M."/>
            <person name="Becker K."/>
            <person name="Skytt Andersen P."/>
        </authorList>
    </citation>
    <scope>NUCLEOTIDE SEQUENCE [LARGE SCALE GENOMIC DNA]</scope>
    <source>
        <strain evidence="4 5">83VPs-KB5</strain>
    </source>
</reference>
<dbReference type="KEGG" id="dpm:FNV33_02990"/>
<feature type="domain" description="M23ase beta-sheet core" evidence="2">
    <location>
        <begin position="305"/>
        <end position="402"/>
    </location>
</feature>
<evidence type="ECO:0000313" key="4">
    <source>
        <dbReference type="EMBL" id="QDO91063.1"/>
    </source>
</evidence>
<keyword evidence="1" id="KW-1133">Transmembrane helix</keyword>
<dbReference type="GO" id="GO:0004222">
    <property type="term" value="F:metalloendopeptidase activity"/>
    <property type="evidence" value="ECO:0007669"/>
    <property type="project" value="TreeGrafter"/>
</dbReference>
<feature type="domain" description="CwlT-like lysozyme" evidence="3">
    <location>
        <begin position="87"/>
        <end position="256"/>
    </location>
</feature>
<dbReference type="CDD" id="cd12797">
    <property type="entry name" value="M23_peptidase"/>
    <property type="match status" value="1"/>
</dbReference>
<dbReference type="Pfam" id="PF13702">
    <property type="entry name" value="Lysozyme_like"/>
    <property type="match status" value="1"/>
</dbReference>
<dbReference type="AlphaFoldDB" id="A0A516GHQ5"/>
<dbReference type="Gene3D" id="2.70.70.10">
    <property type="entry name" value="Glucose Permease (Domain IIA)"/>
    <property type="match status" value="1"/>
</dbReference>
<protein>
    <submittedName>
        <fullName evidence="4">M23 family metallopeptidase</fullName>
    </submittedName>
</protein>
<organism evidence="4 5">
    <name type="scientific">Dolosigranulum pigrum</name>
    <dbReference type="NCBI Taxonomy" id="29394"/>
    <lineage>
        <taxon>Bacteria</taxon>
        <taxon>Bacillati</taxon>
        <taxon>Bacillota</taxon>
        <taxon>Bacilli</taxon>
        <taxon>Lactobacillales</taxon>
        <taxon>Carnobacteriaceae</taxon>
        <taxon>Dolosigranulum</taxon>
    </lineage>
</organism>
<dbReference type="Proteomes" id="UP000315953">
    <property type="component" value="Chromosome"/>
</dbReference>
<sequence length="425" mass="47450">MDKLKKAYEQTKKAIAANQASGNFIGNFITWFFSWGHGVFLAIASIFMVITVVLTIILAFEENKRYQRQDCSCAMFDIDGDHQLTDSVLKWEDDVKQELQAQGLPADRWLLPTLGIIQAESDGREDRLPDIMQSSESQGLAMNTISDPQESIKAGVSHLSNVISLADENDITDQSTIYASYNFGTNFIHWMVKNDYDRWDIDMAEKYSRTVVFPAVTGRPASEATEERHSNPWSKKAGKEYYIRNGGNFHYANNVNYVIGNARADGNCSCEGVGPNNIQLDGEFALPFAGDYVVTSEYGIRWGRLHSGIDLVPYDDNIRATADGVVAQAQYGHNSGRGNMVVLDHGVYQNSQLLSTYFHLNEIYVKEGDKVKQGDLLGLQGWSGGVLPPGPAGKHLHFEYYFNPVGSTVLDRSNTVNPREVRDFK</sequence>
<evidence type="ECO:0000313" key="5">
    <source>
        <dbReference type="Proteomes" id="UP000315953"/>
    </source>
</evidence>
<dbReference type="EMBL" id="CP041626">
    <property type="protein sequence ID" value="QDO91063.1"/>
    <property type="molecule type" value="Genomic_DNA"/>
</dbReference>
<dbReference type="Pfam" id="PF01551">
    <property type="entry name" value="Peptidase_M23"/>
    <property type="match status" value="1"/>
</dbReference>
<accession>A0A516GHQ5</accession>
<dbReference type="InterPro" id="IPR047194">
    <property type="entry name" value="CwlT-like_lysozyme"/>
</dbReference>
<dbReference type="InterPro" id="IPR050570">
    <property type="entry name" value="Cell_wall_metabolism_enzyme"/>
</dbReference>
<evidence type="ECO:0000259" key="2">
    <source>
        <dbReference type="Pfam" id="PF01551"/>
    </source>
</evidence>
<proteinExistence type="predicted"/>
<dbReference type="Gene3D" id="1.10.530.10">
    <property type="match status" value="1"/>
</dbReference>
<dbReference type="InterPro" id="IPR011055">
    <property type="entry name" value="Dup_hybrid_motif"/>
</dbReference>
<evidence type="ECO:0000259" key="3">
    <source>
        <dbReference type="Pfam" id="PF13702"/>
    </source>
</evidence>